<evidence type="ECO:0000313" key="1">
    <source>
        <dbReference type="EMBL" id="MIB63973.1"/>
    </source>
</evidence>
<protein>
    <submittedName>
        <fullName evidence="2">Uncharacterized protein</fullName>
    </submittedName>
</protein>
<dbReference type="Proteomes" id="UP000218543">
    <property type="component" value="Unassembled WGS sequence"/>
</dbReference>
<reference evidence="3 5" key="2">
    <citation type="submission" date="2018-07" db="EMBL/GenBank/DDBJ databases">
        <title>Whole Genome Sequence Analysis of Avian Pathogenic E. coli - An Australian Perspective.</title>
        <authorList>
            <person name="Cummins M.L."/>
            <person name="Reid C.J."/>
            <person name="Roy Chowdhury P."/>
            <person name="Bushell R."/>
            <person name="Esbert N."/>
            <person name="Tivendale K.A."/>
            <person name="Noormohammadi A.H."/>
            <person name="Islam S."/>
            <person name="Marenda M.S."/>
            <person name="Browning G.F."/>
            <person name="Markham P.F."/>
            <person name="Djordjevic S.P."/>
        </authorList>
    </citation>
    <scope>NUCLEOTIDE SEQUENCE [LARGE SCALE GENOMIC DNA]</scope>
    <source>
        <strain evidence="3 5">AVC211</strain>
    </source>
</reference>
<organism evidence="2 4">
    <name type="scientific">Escherichia coli</name>
    <dbReference type="NCBI Taxonomy" id="562"/>
    <lineage>
        <taxon>Bacteria</taxon>
        <taxon>Pseudomonadati</taxon>
        <taxon>Pseudomonadota</taxon>
        <taxon>Gammaproteobacteria</taxon>
        <taxon>Enterobacterales</taxon>
        <taxon>Enterobacteriaceae</taxon>
        <taxon>Escherichia</taxon>
    </lineage>
</organism>
<dbReference type="EMBL" id="QOGZ01000040">
    <property type="protein sequence ID" value="RDA33991.1"/>
    <property type="molecule type" value="Genomic_DNA"/>
</dbReference>
<dbReference type="Proteomes" id="UP000271175">
    <property type="component" value="Unassembled WGS sequence"/>
</dbReference>
<reference evidence="1 6" key="3">
    <citation type="submission" date="2018-10" db="EMBL/GenBank/DDBJ databases">
        <authorList>
            <consortium name="NARMS: The National Antimicrobial Resistance Monitoring System"/>
        </authorList>
    </citation>
    <scope>NUCLEOTIDE SEQUENCE [LARGE SCALE GENOMIC DNA]</scope>
    <source>
        <strain evidence="1 6">CVM N17EC0276</strain>
    </source>
</reference>
<evidence type="ECO:0000313" key="4">
    <source>
        <dbReference type="Proteomes" id="UP000218543"/>
    </source>
</evidence>
<evidence type="ECO:0000313" key="5">
    <source>
        <dbReference type="Proteomes" id="UP000253687"/>
    </source>
</evidence>
<dbReference type="EMBL" id="ROAL01000056">
    <property type="protein sequence ID" value="MIB63973.1"/>
    <property type="molecule type" value="Genomic_DNA"/>
</dbReference>
<proteinExistence type="predicted"/>
<name>A0A246NPW6_ECOLX</name>
<dbReference type="Proteomes" id="UP000253687">
    <property type="component" value="Unassembled WGS sequence"/>
</dbReference>
<evidence type="ECO:0000313" key="6">
    <source>
        <dbReference type="Proteomes" id="UP000271175"/>
    </source>
</evidence>
<reference evidence="2 4" key="1">
    <citation type="submission" date="2016-12" db="EMBL/GenBank/DDBJ databases">
        <title>Real-Time Genomic Investigation Underlying the Public Health Response to a Shiga Toxin-Producing Escherichia Coli O26:H11 Outbreak in a Nursery.</title>
        <authorList>
            <person name="Ferdous M."/>
            <person name="Moran-Gilad J."/>
            <person name="Rossen J.W."/>
            <person name="Gdalevich M."/>
        </authorList>
    </citation>
    <scope>NUCLEOTIDE SEQUENCE [LARGE SCALE GENOMIC DNA]</scope>
    <source>
        <strain evidence="2 4">STEC 514-2</strain>
    </source>
</reference>
<evidence type="ECO:0000313" key="2">
    <source>
        <dbReference type="EMBL" id="PAU23613.1"/>
    </source>
</evidence>
<dbReference type="RefSeq" id="WP_001347234.1">
    <property type="nucleotide sequence ID" value="NZ_UCZJ01000041.1"/>
</dbReference>
<dbReference type="EMBL" id="MRVZ01000031">
    <property type="protein sequence ID" value="PAU23613.1"/>
    <property type="molecule type" value="Genomic_DNA"/>
</dbReference>
<gene>
    <name evidence="2" type="ORF">BTQ06_11520</name>
    <name evidence="1" type="ORF">D9E49_27070</name>
    <name evidence="3" type="ORF">DTL43_22835</name>
</gene>
<dbReference type="AlphaFoldDB" id="A0A246NPW6"/>
<comment type="caution">
    <text evidence="2">The sequence shown here is derived from an EMBL/GenBank/DDBJ whole genome shotgun (WGS) entry which is preliminary data.</text>
</comment>
<sequence>MAFLLLLWLKFIRYGAIESGREGGGRLSHHLPYFRHILTTKYHVTIDEYCSLLSSVYALIAKSI</sequence>
<accession>A0A246NPW6</accession>
<evidence type="ECO:0000313" key="3">
    <source>
        <dbReference type="EMBL" id="RDA33991.1"/>
    </source>
</evidence>